<dbReference type="EMBL" id="CP001804">
    <property type="protein sequence ID" value="ACY15593.1"/>
    <property type="molecule type" value="Genomic_DNA"/>
</dbReference>
<dbReference type="AlphaFoldDB" id="D0LS94"/>
<dbReference type="KEGG" id="hoh:Hoch_3087"/>
<evidence type="ECO:0000313" key="2">
    <source>
        <dbReference type="Proteomes" id="UP000001880"/>
    </source>
</evidence>
<sequence>MLTQYLGQRAQATLLMRDVANRPRQSVADLSAPAPAHG</sequence>
<keyword evidence="2" id="KW-1185">Reference proteome</keyword>
<organism evidence="1 2">
    <name type="scientific">Haliangium ochraceum (strain DSM 14365 / JCM 11303 / SMP-2)</name>
    <dbReference type="NCBI Taxonomy" id="502025"/>
    <lineage>
        <taxon>Bacteria</taxon>
        <taxon>Pseudomonadati</taxon>
        <taxon>Myxococcota</taxon>
        <taxon>Polyangia</taxon>
        <taxon>Haliangiales</taxon>
        <taxon>Kofleriaceae</taxon>
        <taxon>Haliangium</taxon>
    </lineage>
</organism>
<dbReference type="HOGENOM" id="CLU_3328598_0_0_7"/>
<protein>
    <submittedName>
        <fullName evidence="1">Uncharacterized protein</fullName>
    </submittedName>
</protein>
<name>D0LS94_HALO1</name>
<reference evidence="1 2" key="1">
    <citation type="journal article" date="2010" name="Stand. Genomic Sci.">
        <title>Complete genome sequence of Haliangium ochraceum type strain (SMP-2).</title>
        <authorList>
            <consortium name="US DOE Joint Genome Institute (JGI-PGF)"/>
            <person name="Ivanova N."/>
            <person name="Daum C."/>
            <person name="Lang E."/>
            <person name="Abt B."/>
            <person name="Kopitz M."/>
            <person name="Saunders E."/>
            <person name="Lapidus A."/>
            <person name="Lucas S."/>
            <person name="Glavina Del Rio T."/>
            <person name="Nolan M."/>
            <person name="Tice H."/>
            <person name="Copeland A."/>
            <person name="Cheng J.F."/>
            <person name="Chen F."/>
            <person name="Bruce D."/>
            <person name="Goodwin L."/>
            <person name="Pitluck S."/>
            <person name="Mavromatis K."/>
            <person name="Pati A."/>
            <person name="Mikhailova N."/>
            <person name="Chen A."/>
            <person name="Palaniappan K."/>
            <person name="Land M."/>
            <person name="Hauser L."/>
            <person name="Chang Y.J."/>
            <person name="Jeffries C.D."/>
            <person name="Detter J.C."/>
            <person name="Brettin T."/>
            <person name="Rohde M."/>
            <person name="Goker M."/>
            <person name="Bristow J."/>
            <person name="Markowitz V."/>
            <person name="Eisen J.A."/>
            <person name="Hugenholtz P."/>
            <person name="Kyrpides N.C."/>
            <person name="Klenk H.P."/>
        </authorList>
    </citation>
    <scope>NUCLEOTIDE SEQUENCE [LARGE SCALE GENOMIC DNA]</scope>
    <source>
        <strain evidence="2">DSM 14365 / CIP 107738 / JCM 11303 / AJ 13395 / SMP-2</strain>
    </source>
</reference>
<proteinExistence type="predicted"/>
<accession>D0LS94</accession>
<dbReference type="Proteomes" id="UP000001880">
    <property type="component" value="Chromosome"/>
</dbReference>
<dbReference type="STRING" id="502025.Hoch_3087"/>
<evidence type="ECO:0000313" key="1">
    <source>
        <dbReference type="EMBL" id="ACY15593.1"/>
    </source>
</evidence>
<gene>
    <name evidence="1" type="ordered locus">Hoch_3087</name>
</gene>